<evidence type="ECO:0000313" key="2">
    <source>
        <dbReference type="Proteomes" id="UP000324800"/>
    </source>
</evidence>
<organism evidence="1 2">
    <name type="scientific">Streblomastix strix</name>
    <dbReference type="NCBI Taxonomy" id="222440"/>
    <lineage>
        <taxon>Eukaryota</taxon>
        <taxon>Metamonada</taxon>
        <taxon>Preaxostyla</taxon>
        <taxon>Oxymonadida</taxon>
        <taxon>Streblomastigidae</taxon>
        <taxon>Streblomastix</taxon>
    </lineage>
</organism>
<comment type="caution">
    <text evidence="1">The sequence shown here is derived from an EMBL/GenBank/DDBJ whole genome shotgun (WGS) entry which is preliminary data.</text>
</comment>
<protein>
    <submittedName>
        <fullName evidence="1">Uncharacterized protein</fullName>
    </submittedName>
</protein>
<dbReference type="Proteomes" id="UP000324800">
    <property type="component" value="Unassembled WGS sequence"/>
</dbReference>
<name>A0A5J4V8J9_9EUKA</name>
<sequence length="128" mass="14556">MESVKVIISDLDLDYFKQTVEEQLFDAYVCAGVLEDEIKKNGDRMLIMPREEVRRSFIALSKGDVKTFENICIFNSINSNNVVFCNLQKCVPNANENLTGCSKYICVIKQIVSSGIQLKNTEFIIFTN</sequence>
<proteinExistence type="predicted"/>
<reference evidence="1 2" key="1">
    <citation type="submission" date="2019-03" db="EMBL/GenBank/DDBJ databases">
        <title>Single cell metagenomics reveals metabolic interactions within the superorganism composed of flagellate Streblomastix strix and complex community of Bacteroidetes bacteria on its surface.</title>
        <authorList>
            <person name="Treitli S.C."/>
            <person name="Kolisko M."/>
            <person name="Husnik F."/>
            <person name="Keeling P."/>
            <person name="Hampl V."/>
        </authorList>
    </citation>
    <scope>NUCLEOTIDE SEQUENCE [LARGE SCALE GENOMIC DNA]</scope>
    <source>
        <strain evidence="1">ST1C</strain>
    </source>
</reference>
<evidence type="ECO:0000313" key="1">
    <source>
        <dbReference type="EMBL" id="KAA6378805.1"/>
    </source>
</evidence>
<dbReference type="AlphaFoldDB" id="A0A5J4V8J9"/>
<gene>
    <name evidence="1" type="ORF">EZS28_025670</name>
</gene>
<dbReference type="OrthoDB" id="10013407at2759"/>
<accession>A0A5J4V8J9</accession>
<dbReference type="EMBL" id="SNRW01008912">
    <property type="protein sequence ID" value="KAA6378805.1"/>
    <property type="molecule type" value="Genomic_DNA"/>
</dbReference>